<keyword evidence="2" id="KW-0805">Transcription regulation</keyword>
<accession>A0A328C2E3</accession>
<dbReference type="InterPro" id="IPR036388">
    <property type="entry name" value="WH-like_DNA-bd_sf"/>
</dbReference>
<dbReference type="Proteomes" id="UP000249169">
    <property type="component" value="Unassembled WGS sequence"/>
</dbReference>
<keyword evidence="10" id="KW-1185">Reference proteome</keyword>
<dbReference type="InterPro" id="IPR013325">
    <property type="entry name" value="RNA_pol_sigma_r2"/>
</dbReference>
<feature type="region of interest" description="Disordered" evidence="6">
    <location>
        <begin position="1"/>
        <end position="51"/>
    </location>
</feature>
<evidence type="ECO:0000256" key="6">
    <source>
        <dbReference type="SAM" id="MobiDB-lite"/>
    </source>
</evidence>
<protein>
    <submittedName>
        <fullName evidence="9">RNA polymerase subunit sigma-70</fullName>
    </submittedName>
</protein>
<evidence type="ECO:0000256" key="2">
    <source>
        <dbReference type="ARBA" id="ARBA00023015"/>
    </source>
</evidence>
<keyword evidence="3" id="KW-0731">Sigma factor</keyword>
<dbReference type="InterPro" id="IPR039425">
    <property type="entry name" value="RNA_pol_sigma-70-like"/>
</dbReference>
<evidence type="ECO:0000259" key="8">
    <source>
        <dbReference type="Pfam" id="PF08281"/>
    </source>
</evidence>
<name>A0A328C2E3_9DELT</name>
<dbReference type="EMBL" id="QHKO01000009">
    <property type="protein sequence ID" value="RAL20594.1"/>
    <property type="molecule type" value="Genomic_DNA"/>
</dbReference>
<comment type="caution">
    <text evidence="9">The sequence shown here is derived from an EMBL/GenBank/DDBJ whole genome shotgun (WGS) entry which is preliminary data.</text>
</comment>
<evidence type="ECO:0000256" key="4">
    <source>
        <dbReference type="ARBA" id="ARBA00023125"/>
    </source>
</evidence>
<dbReference type="SUPFAM" id="SSF88946">
    <property type="entry name" value="Sigma2 domain of RNA polymerase sigma factors"/>
    <property type="match status" value="1"/>
</dbReference>
<dbReference type="InterPro" id="IPR013324">
    <property type="entry name" value="RNA_pol_sigma_r3/r4-like"/>
</dbReference>
<comment type="similarity">
    <text evidence="1">Belongs to the sigma-70 factor family. ECF subfamily.</text>
</comment>
<dbReference type="GO" id="GO:0016987">
    <property type="term" value="F:sigma factor activity"/>
    <property type="evidence" value="ECO:0007669"/>
    <property type="project" value="UniProtKB-KW"/>
</dbReference>
<keyword evidence="5" id="KW-0804">Transcription</keyword>
<dbReference type="GO" id="GO:0006352">
    <property type="term" value="P:DNA-templated transcription initiation"/>
    <property type="evidence" value="ECO:0007669"/>
    <property type="project" value="InterPro"/>
</dbReference>
<dbReference type="NCBIfam" id="TIGR02937">
    <property type="entry name" value="sigma70-ECF"/>
    <property type="match status" value="1"/>
</dbReference>
<feature type="domain" description="RNA polymerase sigma factor 70 region 4 type 2" evidence="8">
    <location>
        <begin position="153"/>
        <end position="205"/>
    </location>
</feature>
<feature type="compositionally biased region" description="Polar residues" evidence="6">
    <location>
        <begin position="1"/>
        <end position="14"/>
    </location>
</feature>
<sequence>MPSPKPSWTRTTRWSAKSRARKSRTPKCVEPCVSAPPRHQRGPSMTTPTSNASNAALEATLLEHRDAFLGFVRSRVSDAQTAEDILHDSLIKAMGSLDQLDDEAKVVAWFYQILRNAIIDRQRRRKTREKYVGQYAREAETRETPAARKNVCQCFHKLIPTLKDEYQEMIEAVELGEAETEQLAAELGITTNNLNVRRHRARKQLKGRIEETCGACAAAGCLDCTCSP</sequence>
<evidence type="ECO:0000256" key="1">
    <source>
        <dbReference type="ARBA" id="ARBA00010641"/>
    </source>
</evidence>
<feature type="domain" description="RNA polymerase sigma-70 region 2" evidence="7">
    <location>
        <begin position="63"/>
        <end position="126"/>
    </location>
</feature>
<dbReference type="Gene3D" id="1.10.10.10">
    <property type="entry name" value="Winged helix-like DNA-binding domain superfamily/Winged helix DNA-binding domain"/>
    <property type="match status" value="1"/>
</dbReference>
<dbReference type="InterPro" id="IPR014284">
    <property type="entry name" value="RNA_pol_sigma-70_dom"/>
</dbReference>
<dbReference type="Pfam" id="PF04542">
    <property type="entry name" value="Sigma70_r2"/>
    <property type="match status" value="1"/>
</dbReference>
<gene>
    <name evidence="9" type="ORF">DL240_16310</name>
</gene>
<keyword evidence="4" id="KW-0238">DNA-binding</keyword>
<dbReference type="Gene3D" id="1.10.1740.10">
    <property type="match status" value="1"/>
</dbReference>
<dbReference type="SUPFAM" id="SSF88659">
    <property type="entry name" value="Sigma3 and sigma4 domains of RNA polymerase sigma factors"/>
    <property type="match status" value="1"/>
</dbReference>
<dbReference type="InterPro" id="IPR013249">
    <property type="entry name" value="RNA_pol_sigma70_r4_t2"/>
</dbReference>
<dbReference type="PANTHER" id="PTHR43133">
    <property type="entry name" value="RNA POLYMERASE ECF-TYPE SIGMA FACTO"/>
    <property type="match status" value="1"/>
</dbReference>
<evidence type="ECO:0000313" key="9">
    <source>
        <dbReference type="EMBL" id="RAL20594.1"/>
    </source>
</evidence>
<dbReference type="Pfam" id="PF08281">
    <property type="entry name" value="Sigma70_r4_2"/>
    <property type="match status" value="1"/>
</dbReference>
<proteinExistence type="inferred from homology"/>
<dbReference type="InterPro" id="IPR007627">
    <property type="entry name" value="RNA_pol_sigma70_r2"/>
</dbReference>
<dbReference type="PANTHER" id="PTHR43133:SF8">
    <property type="entry name" value="RNA POLYMERASE SIGMA FACTOR HI_1459-RELATED"/>
    <property type="match status" value="1"/>
</dbReference>
<evidence type="ECO:0000313" key="10">
    <source>
        <dbReference type="Proteomes" id="UP000249169"/>
    </source>
</evidence>
<organism evidence="9 10">
    <name type="scientific">Lujinxingia litoralis</name>
    <dbReference type="NCBI Taxonomy" id="2211119"/>
    <lineage>
        <taxon>Bacteria</taxon>
        <taxon>Deltaproteobacteria</taxon>
        <taxon>Bradymonadales</taxon>
        <taxon>Lujinxingiaceae</taxon>
        <taxon>Lujinxingia</taxon>
    </lineage>
</organism>
<evidence type="ECO:0000256" key="5">
    <source>
        <dbReference type="ARBA" id="ARBA00023163"/>
    </source>
</evidence>
<reference evidence="9 10" key="1">
    <citation type="submission" date="2018-05" db="EMBL/GenBank/DDBJ databases">
        <title>Lujinxingia marina gen. nov. sp. nov., a new facultative anaerobic member of the class Deltaproteobacteria, and proposal of Lujinxingaceae fam. nov.</title>
        <authorList>
            <person name="Li C.-M."/>
        </authorList>
    </citation>
    <scope>NUCLEOTIDE SEQUENCE [LARGE SCALE GENOMIC DNA]</scope>
    <source>
        <strain evidence="9 10">B210</strain>
    </source>
</reference>
<evidence type="ECO:0000256" key="3">
    <source>
        <dbReference type="ARBA" id="ARBA00023082"/>
    </source>
</evidence>
<evidence type="ECO:0000259" key="7">
    <source>
        <dbReference type="Pfam" id="PF04542"/>
    </source>
</evidence>
<dbReference type="AlphaFoldDB" id="A0A328C2E3"/>
<feature type="compositionally biased region" description="Basic residues" evidence="6">
    <location>
        <begin position="16"/>
        <end position="25"/>
    </location>
</feature>
<dbReference type="GO" id="GO:0003677">
    <property type="term" value="F:DNA binding"/>
    <property type="evidence" value="ECO:0007669"/>
    <property type="project" value="UniProtKB-KW"/>
</dbReference>